<feature type="binding site" evidence="12">
    <location>
        <begin position="338"/>
        <end position="341"/>
    </location>
    <ligand>
        <name>NAD(+)</name>
        <dbReference type="ChEBI" id="CHEBI:57540"/>
    </ligand>
</feature>
<evidence type="ECO:0000256" key="3">
    <source>
        <dbReference type="ARBA" id="ARBA00012897"/>
    </source>
</evidence>
<evidence type="ECO:0000256" key="7">
    <source>
        <dbReference type="ARBA" id="ARBA00050811"/>
    </source>
</evidence>
<name>Q2LSK0_SYNAS</name>
<dbReference type="CDD" id="cd05305">
    <property type="entry name" value="L-AlaDH"/>
    <property type="match status" value="1"/>
</dbReference>
<dbReference type="SMART" id="SM01002">
    <property type="entry name" value="AlaDh_PNT_C"/>
    <property type="match status" value="1"/>
</dbReference>
<evidence type="ECO:0000256" key="12">
    <source>
        <dbReference type="PIRSR" id="PIRSR000183-3"/>
    </source>
</evidence>
<dbReference type="PIRSF" id="PIRSF000183">
    <property type="entry name" value="Alanine_dh"/>
    <property type="match status" value="1"/>
</dbReference>
<dbReference type="GO" id="GO:0005886">
    <property type="term" value="C:plasma membrane"/>
    <property type="evidence" value="ECO:0007669"/>
    <property type="project" value="TreeGrafter"/>
</dbReference>
<dbReference type="PROSITE" id="PS00837">
    <property type="entry name" value="ALADH_PNT_2"/>
    <property type="match status" value="1"/>
</dbReference>
<keyword evidence="6 9" id="KW-0520">NAD</keyword>
<dbReference type="SMART" id="SM01003">
    <property type="entry name" value="AlaDh_PNT_N"/>
    <property type="match status" value="1"/>
</dbReference>
<dbReference type="InterPro" id="IPR008143">
    <property type="entry name" value="Ala_DH/PNT_CS2"/>
</dbReference>
<dbReference type="InterPro" id="IPR007886">
    <property type="entry name" value="AlaDH/PNT_N"/>
</dbReference>
<dbReference type="GO" id="GO:0000166">
    <property type="term" value="F:nucleotide binding"/>
    <property type="evidence" value="ECO:0007669"/>
    <property type="project" value="UniProtKB-KW"/>
</dbReference>
<proteinExistence type="inferred from homology"/>
<dbReference type="Pfam" id="PF01262">
    <property type="entry name" value="AlaDh_PNT_C"/>
    <property type="match status" value="1"/>
</dbReference>
<evidence type="ECO:0000256" key="6">
    <source>
        <dbReference type="ARBA" id="ARBA00023027"/>
    </source>
</evidence>
<organism evidence="15 16">
    <name type="scientific">Syntrophus aciditrophicus (strain SB)</name>
    <dbReference type="NCBI Taxonomy" id="56780"/>
    <lineage>
        <taxon>Bacteria</taxon>
        <taxon>Pseudomonadati</taxon>
        <taxon>Thermodesulfobacteriota</taxon>
        <taxon>Syntrophia</taxon>
        <taxon>Syntrophales</taxon>
        <taxon>Syntrophaceae</taxon>
        <taxon>Syntrophus</taxon>
    </lineage>
</organism>
<keyword evidence="4 12" id="KW-0547">Nucleotide-binding</keyword>
<dbReference type="InParanoid" id="Q2LSK0"/>
<feature type="binding site" evidence="11">
    <location>
        <position position="55"/>
    </location>
    <ligand>
        <name>substrate</name>
    </ligand>
</feature>
<dbReference type="Gene3D" id="3.40.50.720">
    <property type="entry name" value="NAD(P)-binding Rossmann-like Domain"/>
    <property type="match status" value="2"/>
</dbReference>
<evidence type="ECO:0000313" key="16">
    <source>
        <dbReference type="Proteomes" id="UP000001933"/>
    </source>
</evidence>
<evidence type="ECO:0000256" key="2">
    <source>
        <dbReference type="ARBA" id="ARBA00011643"/>
    </source>
</evidence>
<dbReference type="SUPFAM" id="SSF52283">
    <property type="entry name" value="Formate/glycerate dehydrogenase catalytic domain-like"/>
    <property type="match status" value="1"/>
</dbReference>
<dbReference type="Proteomes" id="UP000001933">
    <property type="component" value="Chromosome"/>
</dbReference>
<dbReference type="EMBL" id="CP000252">
    <property type="protein sequence ID" value="ABC77057.1"/>
    <property type="molecule type" value="Genomic_DNA"/>
</dbReference>
<feature type="binding site" evidence="12">
    <location>
        <begin position="279"/>
        <end position="280"/>
    </location>
    <ligand>
        <name>NAD(+)</name>
        <dbReference type="ChEBI" id="CHEBI:57540"/>
    </ligand>
</feature>
<gene>
    <name evidence="15" type="ORF">SYN_00979</name>
</gene>
<dbReference type="EC" id="1.4.1.1" evidence="3 9"/>
<feature type="active site" description="Proton donor/acceptor" evidence="10">
    <location>
        <position position="310"/>
    </location>
</feature>
<feature type="binding site" evidence="12">
    <location>
        <position position="238"/>
    </location>
    <ligand>
        <name>NAD(+)</name>
        <dbReference type="ChEBI" id="CHEBI:57540"/>
    </ligand>
</feature>
<feature type="domain" description="Alanine dehydrogenase/pyridine nucleotide transhydrogenase N-terminal" evidence="14">
    <location>
        <begin position="44"/>
        <end position="177"/>
    </location>
</feature>
<feature type="binding site" evidence="12">
    <location>
        <position position="260"/>
    </location>
    <ligand>
        <name>NAD(+)</name>
        <dbReference type="ChEBI" id="CHEBI:57540"/>
    </ligand>
</feature>
<dbReference type="STRING" id="56780.SYN_00979"/>
<comment type="subunit">
    <text evidence="2">Homohexamer.</text>
</comment>
<comment type="catalytic activity">
    <reaction evidence="7">
        <text>L-alanine + NAD(+) + H2O = pyruvate + NH4(+) + NADH + H(+)</text>
        <dbReference type="Rhea" id="RHEA:18405"/>
        <dbReference type="ChEBI" id="CHEBI:15361"/>
        <dbReference type="ChEBI" id="CHEBI:15377"/>
        <dbReference type="ChEBI" id="CHEBI:15378"/>
        <dbReference type="ChEBI" id="CHEBI:28938"/>
        <dbReference type="ChEBI" id="CHEBI:57540"/>
        <dbReference type="ChEBI" id="CHEBI:57945"/>
        <dbReference type="ChEBI" id="CHEBI:57972"/>
        <dbReference type="EC" id="1.4.1.1"/>
    </reaction>
    <physiologicalReaction direction="left-to-right" evidence="7">
        <dbReference type="Rhea" id="RHEA:18406"/>
    </physiologicalReaction>
</comment>
<dbReference type="PANTHER" id="PTHR42795:SF1">
    <property type="entry name" value="ALANINE DEHYDROGENASE"/>
    <property type="match status" value="1"/>
</dbReference>
<dbReference type="eggNOG" id="COG0686">
    <property type="taxonomic scope" value="Bacteria"/>
</dbReference>
<feature type="binding site" evidence="12">
    <location>
        <position position="174"/>
    </location>
    <ligand>
        <name>NAD(+)</name>
        <dbReference type="ChEBI" id="CHEBI:57540"/>
    </ligand>
</feature>
<dbReference type="NCBIfam" id="TIGR00518">
    <property type="entry name" value="alaDH"/>
    <property type="match status" value="1"/>
</dbReference>
<evidence type="ECO:0000256" key="5">
    <source>
        <dbReference type="ARBA" id="ARBA00023002"/>
    </source>
</evidence>
<dbReference type="Pfam" id="PF05222">
    <property type="entry name" value="AlaDh_PNT_N"/>
    <property type="match status" value="1"/>
</dbReference>
<reference evidence="15 16" key="1">
    <citation type="journal article" date="2007" name="Proc. Natl. Acad. Sci. U.S.A.">
        <title>The genome of Syntrophus aciditrophicus: life at the thermodynamic limit of microbial growth.</title>
        <authorList>
            <person name="McInerney M.J."/>
            <person name="Rohlin L."/>
            <person name="Mouttaki H."/>
            <person name="Kim U."/>
            <person name="Krupp R.S."/>
            <person name="Rios-Hernandez L."/>
            <person name="Sieber J."/>
            <person name="Struchtemeyer C.G."/>
            <person name="Bhattacharyya A."/>
            <person name="Campbell J.W."/>
            <person name="Gunsalus R.P."/>
        </authorList>
    </citation>
    <scope>NUCLEOTIDE SEQUENCE [LARGE SCALE GENOMIC DNA]</scope>
    <source>
        <strain evidence="15 16">SB</strain>
    </source>
</reference>
<evidence type="ECO:0000259" key="13">
    <source>
        <dbReference type="SMART" id="SM01002"/>
    </source>
</evidence>
<evidence type="ECO:0000256" key="8">
    <source>
        <dbReference type="ARBA" id="ARBA00060602"/>
    </source>
</evidence>
<dbReference type="FunCoup" id="Q2LSK0">
    <property type="interactions" value="252"/>
</dbReference>
<accession>Q2LSK0</accession>
<dbReference type="SUPFAM" id="SSF51735">
    <property type="entry name" value="NAD(P)-binding Rossmann-fold domains"/>
    <property type="match status" value="1"/>
</dbReference>
<evidence type="ECO:0000313" key="15">
    <source>
        <dbReference type="EMBL" id="ABC77057.1"/>
    </source>
</evidence>
<feature type="active site" description="Proton donor/acceptor" evidence="10">
    <location>
        <position position="136"/>
    </location>
</feature>
<comment type="similarity">
    <text evidence="1 9">Belongs to the AlaDH/PNT family.</text>
</comment>
<dbReference type="InterPro" id="IPR036291">
    <property type="entry name" value="NAD(P)-bd_dom_sf"/>
</dbReference>
<feature type="domain" description="Alanine dehydrogenase/pyridine nucleotide transhydrogenase NAD(H)-binding" evidence="13">
    <location>
        <begin position="189"/>
        <end position="337"/>
    </location>
</feature>
<sequence>MTRLETCGSNIPCLVFLRAAAAFSPYERKGKRNERLKRGSMLIGVPKEIKDHEYRVALTPGSVGTLVRAGHKILVQSGAGEGSGFPDDEYRSSGAILFPEAADIWEGAGMVMKVKEPQPSEYIYLRNDLILFTYLHLAAEPDLTRVLLDSGTAAIGYETVQLDNGTLPLLMPMSEVAGRMSAQIVAHYLEKENGGRGKLLGGVPGVRPADVVILGGGIVGSNAAKIALGMGAHVTIIDTSSDRLRYLDEVLHGNLTTLGSNVQNIADSVNRADGLVGSVLIPGAKTPKLVSREMVAAMKPGSVIVDVAIDQGGCVETARPTKHSDPVYIVDEVIHYCVTNMPGAVPRTSTYALNNATLPYALKIAGSGLMDALKADISLVRGVNTLGGRLASRPVAEAHGLEYIPLFRR</sequence>
<feature type="binding site" evidence="12">
    <location>
        <position position="319"/>
    </location>
    <ligand>
        <name>NAD(+)</name>
        <dbReference type="ChEBI" id="CHEBI:57540"/>
    </ligand>
</feature>
<dbReference type="InterPro" id="IPR008141">
    <property type="entry name" value="Ala_DH"/>
</dbReference>
<dbReference type="InterPro" id="IPR007698">
    <property type="entry name" value="AlaDH/PNT_NAD(H)-bd"/>
</dbReference>
<dbReference type="KEGG" id="sat:SYN_00979"/>
<feature type="binding site" evidence="12">
    <location>
        <position position="243"/>
    </location>
    <ligand>
        <name>NAD(+)</name>
        <dbReference type="ChEBI" id="CHEBI:57540"/>
    </ligand>
</feature>
<dbReference type="PANTHER" id="PTHR42795">
    <property type="entry name" value="ALANINE DEHYDROGENASE"/>
    <property type="match status" value="1"/>
</dbReference>
<keyword evidence="16" id="KW-1185">Reference proteome</keyword>
<keyword evidence="5 9" id="KW-0560">Oxidoreductase</keyword>
<dbReference type="FunFam" id="3.40.50.720:FF:000049">
    <property type="entry name" value="Alanine dehydrogenase"/>
    <property type="match status" value="1"/>
</dbReference>
<feature type="binding site" evidence="11">
    <location>
        <position position="115"/>
    </location>
    <ligand>
        <name>substrate</name>
    </ligand>
</feature>
<evidence type="ECO:0000259" key="14">
    <source>
        <dbReference type="SMART" id="SM01003"/>
    </source>
</evidence>
<protein>
    <recommendedName>
        <fullName evidence="3 9">Alanine dehydrogenase</fullName>
        <ecNumber evidence="3 9">1.4.1.1</ecNumber>
    </recommendedName>
</protein>
<dbReference type="GO" id="GO:0042853">
    <property type="term" value="P:L-alanine catabolic process"/>
    <property type="evidence" value="ECO:0007669"/>
    <property type="project" value="InterPro"/>
</dbReference>
<comment type="pathway">
    <text evidence="8">Organosulfur degradation; alkanesulfonate degradation.</text>
</comment>
<dbReference type="GO" id="GO:0000286">
    <property type="term" value="F:alanine dehydrogenase activity"/>
    <property type="evidence" value="ECO:0007669"/>
    <property type="project" value="UniProtKB-UniRule"/>
</dbReference>
<evidence type="ECO:0000256" key="11">
    <source>
        <dbReference type="PIRSR" id="PIRSR000183-2"/>
    </source>
</evidence>
<dbReference type="HOGENOM" id="CLU_003376_3_0_7"/>
<evidence type="ECO:0000256" key="9">
    <source>
        <dbReference type="PIRNR" id="PIRNR000183"/>
    </source>
</evidence>
<dbReference type="AlphaFoldDB" id="Q2LSK0"/>
<feature type="binding site" evidence="12">
    <location>
        <begin position="307"/>
        <end position="310"/>
    </location>
    <ligand>
        <name>NAD(+)</name>
        <dbReference type="ChEBI" id="CHEBI:57540"/>
    </ligand>
</feature>
<evidence type="ECO:0000256" key="1">
    <source>
        <dbReference type="ARBA" id="ARBA00005689"/>
    </source>
</evidence>
<evidence type="ECO:0000256" key="4">
    <source>
        <dbReference type="ARBA" id="ARBA00022741"/>
    </source>
</evidence>
<evidence type="ECO:0000256" key="10">
    <source>
        <dbReference type="PIRSR" id="PIRSR000183-1"/>
    </source>
</evidence>